<keyword evidence="7 11" id="KW-0472">Membrane</keyword>
<keyword evidence="6 10" id="KW-0297">G-protein coupled receptor</keyword>
<evidence type="ECO:0000256" key="6">
    <source>
        <dbReference type="ARBA" id="ARBA00023040"/>
    </source>
</evidence>
<dbReference type="PROSITE" id="PS00237">
    <property type="entry name" value="G_PROTEIN_RECEP_F1_1"/>
    <property type="match status" value="1"/>
</dbReference>
<evidence type="ECO:0000256" key="11">
    <source>
        <dbReference type="SAM" id="Phobius"/>
    </source>
</evidence>
<dbReference type="SUPFAM" id="SSF81321">
    <property type="entry name" value="Family A G protein-coupled receptor-like"/>
    <property type="match status" value="1"/>
</dbReference>
<dbReference type="GO" id="GO:0004937">
    <property type="term" value="F:alpha1-adrenergic receptor activity"/>
    <property type="evidence" value="ECO:0007669"/>
    <property type="project" value="TreeGrafter"/>
</dbReference>
<evidence type="ECO:0000256" key="4">
    <source>
        <dbReference type="ARBA" id="ARBA00022692"/>
    </source>
</evidence>
<evidence type="ECO:0000313" key="13">
    <source>
        <dbReference type="EMBL" id="CAH1643720.1"/>
    </source>
</evidence>
<keyword evidence="3" id="KW-1003">Cell membrane</keyword>
<dbReference type="InterPro" id="IPR017452">
    <property type="entry name" value="GPCR_Rhodpsn_7TM"/>
</dbReference>
<evidence type="ECO:0000259" key="12">
    <source>
        <dbReference type="PROSITE" id="PS50262"/>
    </source>
</evidence>
<gene>
    <name evidence="13" type="ORF">SPLIT_LOCUS9074</name>
</gene>
<dbReference type="Gene3D" id="1.20.1070.10">
    <property type="entry name" value="Rhodopsin 7-helix transmembrane proteins"/>
    <property type="match status" value="1"/>
</dbReference>
<evidence type="ECO:0000256" key="2">
    <source>
        <dbReference type="ARBA" id="ARBA00010663"/>
    </source>
</evidence>
<dbReference type="InterPro" id="IPR000276">
    <property type="entry name" value="GPCR_Rhodpsn"/>
</dbReference>
<keyword evidence="8 10" id="KW-0675">Receptor</keyword>
<name>A0A9P0IBK5_SPOLI</name>
<feature type="transmembrane region" description="Helical" evidence="11">
    <location>
        <begin position="89"/>
        <end position="107"/>
    </location>
</feature>
<dbReference type="PROSITE" id="PS50262">
    <property type="entry name" value="G_PROTEIN_RECEP_F1_2"/>
    <property type="match status" value="1"/>
</dbReference>
<sequence>MGSIEARGGLTTRWCAMAASMAALATITTVGNIAVLIALRRTRTAPAHYPLASLATADLLVGFFVLPVAAARELFVFQSNWIICSCWKVMDILCCTASILSLCCLGWERWCGITAPFARARRARLARLFACLVWPVSLAVALPTAFIPSPKTLQIGVEKGCPDNTHIGYAFYCASLSFYLPAVMMVVLYARILCALSVPLEIRSHRGAVQGSDQNSQVDKASTSALRRSVTVITELSTLPERTNTEVASSPKDNNMNALTRTVECTTASPAKHPGAPSSIMSRQQRATRTIIRLMGLFLFCWTPFFIVLPVDALCHCVWEPVWQVCTWLGFTNSALNPLVYAAASPSVRKALHASLTSSVRPEVSMTPNVRNCY</sequence>
<feature type="domain" description="G-protein coupled receptors family 1 profile" evidence="12">
    <location>
        <begin position="31"/>
        <end position="341"/>
    </location>
</feature>
<evidence type="ECO:0000256" key="8">
    <source>
        <dbReference type="ARBA" id="ARBA00023170"/>
    </source>
</evidence>
<accession>A0A9P0IBK5</accession>
<evidence type="ECO:0000256" key="3">
    <source>
        <dbReference type="ARBA" id="ARBA00022475"/>
    </source>
</evidence>
<reference evidence="13" key="1">
    <citation type="submission" date="2022-02" db="EMBL/GenBank/DDBJ databases">
        <authorList>
            <person name="King R."/>
        </authorList>
    </citation>
    <scope>NUCLEOTIDE SEQUENCE</scope>
</reference>
<feature type="transmembrane region" description="Helical" evidence="11">
    <location>
        <begin position="291"/>
        <end position="311"/>
    </location>
</feature>
<evidence type="ECO:0000256" key="1">
    <source>
        <dbReference type="ARBA" id="ARBA00004651"/>
    </source>
</evidence>
<evidence type="ECO:0000256" key="7">
    <source>
        <dbReference type="ARBA" id="ARBA00023136"/>
    </source>
</evidence>
<dbReference type="PANTHER" id="PTHR24248:SF72">
    <property type="entry name" value="G-PROTEIN COUPLED RECEPTORS FAMILY 1 PROFILE DOMAIN-CONTAINING PROTEIN"/>
    <property type="match status" value="1"/>
</dbReference>
<dbReference type="GO" id="GO:0005886">
    <property type="term" value="C:plasma membrane"/>
    <property type="evidence" value="ECO:0007669"/>
    <property type="project" value="UniProtKB-SubCell"/>
</dbReference>
<keyword evidence="9 10" id="KW-0807">Transducer</keyword>
<proteinExistence type="inferred from homology"/>
<dbReference type="PANTHER" id="PTHR24248">
    <property type="entry name" value="ADRENERGIC RECEPTOR-RELATED G-PROTEIN COUPLED RECEPTOR"/>
    <property type="match status" value="1"/>
</dbReference>
<evidence type="ECO:0000256" key="9">
    <source>
        <dbReference type="ARBA" id="ARBA00023224"/>
    </source>
</evidence>
<feature type="transmembrane region" description="Helical" evidence="11">
    <location>
        <begin position="167"/>
        <end position="190"/>
    </location>
</feature>
<comment type="similarity">
    <text evidence="2 10">Belongs to the G-protein coupled receptor 1 family.</text>
</comment>
<dbReference type="Pfam" id="PF00001">
    <property type="entry name" value="7tm_1"/>
    <property type="match status" value="1"/>
</dbReference>
<protein>
    <recommendedName>
        <fullName evidence="12">G-protein coupled receptors family 1 profile domain-containing protein</fullName>
    </recommendedName>
</protein>
<feature type="transmembrane region" description="Helical" evidence="11">
    <location>
        <begin position="128"/>
        <end position="147"/>
    </location>
</feature>
<dbReference type="GO" id="GO:0071880">
    <property type="term" value="P:adenylate cyclase-activating adrenergic receptor signaling pathway"/>
    <property type="evidence" value="ECO:0007669"/>
    <property type="project" value="TreeGrafter"/>
</dbReference>
<organism evidence="13 14">
    <name type="scientific">Spodoptera littoralis</name>
    <name type="common">Egyptian cotton leafworm</name>
    <dbReference type="NCBI Taxonomy" id="7109"/>
    <lineage>
        <taxon>Eukaryota</taxon>
        <taxon>Metazoa</taxon>
        <taxon>Ecdysozoa</taxon>
        <taxon>Arthropoda</taxon>
        <taxon>Hexapoda</taxon>
        <taxon>Insecta</taxon>
        <taxon>Pterygota</taxon>
        <taxon>Neoptera</taxon>
        <taxon>Endopterygota</taxon>
        <taxon>Lepidoptera</taxon>
        <taxon>Glossata</taxon>
        <taxon>Ditrysia</taxon>
        <taxon>Noctuoidea</taxon>
        <taxon>Noctuidae</taxon>
        <taxon>Amphipyrinae</taxon>
        <taxon>Spodoptera</taxon>
    </lineage>
</organism>
<dbReference type="GO" id="GO:0043410">
    <property type="term" value="P:positive regulation of MAPK cascade"/>
    <property type="evidence" value="ECO:0007669"/>
    <property type="project" value="TreeGrafter"/>
</dbReference>
<keyword evidence="4 10" id="KW-0812">Transmembrane</keyword>
<dbReference type="EMBL" id="LR824534">
    <property type="protein sequence ID" value="CAH1643720.1"/>
    <property type="molecule type" value="Genomic_DNA"/>
</dbReference>
<keyword evidence="14" id="KW-1185">Reference proteome</keyword>
<dbReference type="AlphaFoldDB" id="A0A9P0IBK5"/>
<dbReference type="GO" id="GO:0007204">
    <property type="term" value="P:positive regulation of cytosolic calcium ion concentration"/>
    <property type="evidence" value="ECO:0007669"/>
    <property type="project" value="TreeGrafter"/>
</dbReference>
<dbReference type="GO" id="GO:0007267">
    <property type="term" value="P:cell-cell signaling"/>
    <property type="evidence" value="ECO:0007669"/>
    <property type="project" value="TreeGrafter"/>
</dbReference>
<evidence type="ECO:0000256" key="10">
    <source>
        <dbReference type="RuleBase" id="RU000688"/>
    </source>
</evidence>
<feature type="transmembrane region" description="Helical" evidence="11">
    <location>
        <begin position="16"/>
        <end position="39"/>
    </location>
</feature>
<comment type="subcellular location">
    <subcellularLocation>
        <location evidence="1">Cell membrane</location>
        <topology evidence="1">Multi-pass membrane protein</topology>
    </subcellularLocation>
</comment>
<keyword evidence="5 11" id="KW-1133">Transmembrane helix</keyword>
<dbReference type="PRINTS" id="PR00237">
    <property type="entry name" value="GPCRRHODOPSN"/>
</dbReference>
<dbReference type="GO" id="GO:0007200">
    <property type="term" value="P:phospholipase C-activating G protein-coupled receptor signaling pathway"/>
    <property type="evidence" value="ECO:0007669"/>
    <property type="project" value="TreeGrafter"/>
</dbReference>
<evidence type="ECO:0000256" key="5">
    <source>
        <dbReference type="ARBA" id="ARBA00022989"/>
    </source>
</evidence>
<feature type="transmembrane region" description="Helical" evidence="11">
    <location>
        <begin position="51"/>
        <end position="69"/>
    </location>
</feature>
<evidence type="ECO:0000313" key="14">
    <source>
        <dbReference type="Proteomes" id="UP001153321"/>
    </source>
</evidence>
<dbReference type="Proteomes" id="UP001153321">
    <property type="component" value="Chromosome 3"/>
</dbReference>